<feature type="transmembrane region" description="Helical" evidence="18">
    <location>
        <begin position="68"/>
        <end position="91"/>
    </location>
</feature>
<evidence type="ECO:0000256" key="5">
    <source>
        <dbReference type="ARBA" id="ARBA00022538"/>
    </source>
</evidence>
<keyword evidence="4" id="KW-0050">Antiport</keyword>
<evidence type="ECO:0000256" key="3">
    <source>
        <dbReference type="ARBA" id="ARBA00022448"/>
    </source>
</evidence>
<keyword evidence="10" id="KW-0769">Symport</keyword>
<feature type="compositionally biased region" description="Basic and acidic residues" evidence="17">
    <location>
        <begin position="296"/>
        <end position="306"/>
    </location>
</feature>
<keyword evidence="11" id="KW-0630">Potassium</keyword>
<feature type="transmembrane region" description="Helical" evidence="18">
    <location>
        <begin position="132"/>
        <end position="150"/>
    </location>
</feature>
<dbReference type="GO" id="GO:0006874">
    <property type="term" value="P:intracellular calcium ion homeostasis"/>
    <property type="evidence" value="ECO:0007669"/>
    <property type="project" value="TreeGrafter"/>
</dbReference>
<proteinExistence type="inferred from homology"/>
<feature type="transmembrane region" description="Helical" evidence="18">
    <location>
        <begin position="97"/>
        <end position="120"/>
    </location>
</feature>
<keyword evidence="3" id="KW-0813">Transport</keyword>
<evidence type="ECO:0000256" key="7">
    <source>
        <dbReference type="ARBA" id="ARBA00022692"/>
    </source>
</evidence>
<keyword evidence="12 18" id="KW-1133">Transmembrane helix</keyword>
<evidence type="ECO:0000256" key="6">
    <source>
        <dbReference type="ARBA" id="ARBA00022568"/>
    </source>
</evidence>
<accession>A0A7S2F6U1</accession>
<keyword evidence="16" id="KW-0739">Sodium transport</keyword>
<evidence type="ECO:0000256" key="13">
    <source>
        <dbReference type="ARBA" id="ARBA00023053"/>
    </source>
</evidence>
<evidence type="ECO:0000256" key="16">
    <source>
        <dbReference type="ARBA" id="ARBA00023201"/>
    </source>
</evidence>
<dbReference type="PANTHER" id="PTHR10846:SF73">
    <property type="entry name" value="SODIUM_CALCIUM EXCHANGER MEMBRANE REGION DOMAIN-CONTAINING PROTEIN"/>
    <property type="match status" value="1"/>
</dbReference>
<name>A0A7S2F6U1_9CHLO</name>
<dbReference type="AlphaFoldDB" id="A0A7S2F6U1"/>
<feature type="transmembrane region" description="Helical" evidence="18">
    <location>
        <begin position="582"/>
        <end position="603"/>
    </location>
</feature>
<evidence type="ECO:0000256" key="1">
    <source>
        <dbReference type="ARBA" id="ARBA00004141"/>
    </source>
</evidence>
<dbReference type="InterPro" id="IPR044880">
    <property type="entry name" value="NCX_ion-bd_dom_sf"/>
</dbReference>
<evidence type="ECO:0000256" key="8">
    <source>
        <dbReference type="ARBA" id="ARBA00022729"/>
    </source>
</evidence>
<protein>
    <recommendedName>
        <fullName evidence="19">Sodium/calcium exchanger membrane region domain-containing protein</fullName>
    </recommendedName>
</protein>
<keyword evidence="7 18" id="KW-0812">Transmembrane</keyword>
<keyword evidence="14" id="KW-0406">Ion transport</keyword>
<evidence type="ECO:0000256" key="15">
    <source>
        <dbReference type="ARBA" id="ARBA00023136"/>
    </source>
</evidence>
<dbReference type="GO" id="GO:0015293">
    <property type="term" value="F:symporter activity"/>
    <property type="evidence" value="ECO:0007669"/>
    <property type="project" value="UniProtKB-KW"/>
</dbReference>
<keyword evidence="6" id="KW-0109">Calcium transport</keyword>
<feature type="compositionally biased region" description="Polar residues" evidence="17">
    <location>
        <begin position="240"/>
        <end position="249"/>
    </location>
</feature>
<keyword evidence="9" id="KW-0106">Calcium</keyword>
<comment type="similarity">
    <text evidence="2">Belongs to the Ca(2+):cation antiporter (CaCA) (TC 2.A.19) family. SLC24A subfamily.</text>
</comment>
<dbReference type="InterPro" id="IPR004481">
    <property type="entry name" value="K/Na/Ca-exchanger"/>
</dbReference>
<dbReference type="FunFam" id="1.20.1420.30:FF:000009">
    <property type="entry name" value="sodium/potassium/calcium exchanger 5 isoform X2"/>
    <property type="match status" value="1"/>
</dbReference>
<feature type="domain" description="Sodium/calcium exchanger membrane region" evidence="19">
    <location>
        <begin position="33"/>
        <end position="174"/>
    </location>
</feature>
<dbReference type="EMBL" id="HBGR01004984">
    <property type="protein sequence ID" value="CAD9375284.1"/>
    <property type="molecule type" value="Transcribed_RNA"/>
</dbReference>
<evidence type="ECO:0000256" key="9">
    <source>
        <dbReference type="ARBA" id="ARBA00022837"/>
    </source>
</evidence>
<evidence type="ECO:0000256" key="14">
    <source>
        <dbReference type="ARBA" id="ARBA00023065"/>
    </source>
</evidence>
<dbReference type="GO" id="GO:0005262">
    <property type="term" value="F:calcium channel activity"/>
    <property type="evidence" value="ECO:0007669"/>
    <property type="project" value="TreeGrafter"/>
</dbReference>
<feature type="transmembrane region" description="Helical" evidence="18">
    <location>
        <begin position="548"/>
        <end position="570"/>
    </location>
</feature>
<feature type="transmembrane region" description="Helical" evidence="18">
    <location>
        <begin position="156"/>
        <end position="173"/>
    </location>
</feature>
<keyword evidence="15 18" id="KW-0472">Membrane</keyword>
<evidence type="ECO:0000256" key="4">
    <source>
        <dbReference type="ARBA" id="ARBA00022449"/>
    </source>
</evidence>
<dbReference type="GO" id="GO:0008273">
    <property type="term" value="F:calcium, potassium:sodium antiporter activity"/>
    <property type="evidence" value="ECO:0007669"/>
    <property type="project" value="TreeGrafter"/>
</dbReference>
<feature type="region of interest" description="Disordered" evidence="17">
    <location>
        <begin position="240"/>
        <end position="362"/>
    </location>
</feature>
<gene>
    <name evidence="20" type="ORF">PPRO1471_LOCUS3354</name>
</gene>
<feature type="domain" description="Sodium/calcium exchanger membrane region" evidence="19">
    <location>
        <begin position="448"/>
        <end position="593"/>
    </location>
</feature>
<evidence type="ECO:0000313" key="20">
    <source>
        <dbReference type="EMBL" id="CAD9375284.1"/>
    </source>
</evidence>
<keyword evidence="5" id="KW-0633">Potassium transport</keyword>
<dbReference type="Pfam" id="PF01699">
    <property type="entry name" value="Na_Ca_ex"/>
    <property type="match status" value="2"/>
</dbReference>
<feature type="transmembrane region" description="Helical" evidence="18">
    <location>
        <begin position="447"/>
        <end position="470"/>
    </location>
</feature>
<keyword evidence="13" id="KW-0915">Sodium</keyword>
<feature type="transmembrane region" description="Helical" evidence="18">
    <location>
        <begin position="28"/>
        <end position="47"/>
    </location>
</feature>
<reference evidence="20" key="1">
    <citation type="submission" date="2021-01" db="EMBL/GenBank/DDBJ databases">
        <authorList>
            <person name="Corre E."/>
            <person name="Pelletier E."/>
            <person name="Niang G."/>
            <person name="Scheremetjew M."/>
            <person name="Finn R."/>
            <person name="Kale V."/>
            <person name="Holt S."/>
            <person name="Cochrane G."/>
            <person name="Meng A."/>
            <person name="Brown T."/>
            <person name="Cohen L."/>
        </authorList>
    </citation>
    <scope>NUCLEOTIDE SEQUENCE</scope>
    <source>
        <strain evidence="20">RCC733</strain>
    </source>
</reference>
<evidence type="ECO:0000256" key="18">
    <source>
        <dbReference type="SAM" id="Phobius"/>
    </source>
</evidence>
<evidence type="ECO:0000256" key="10">
    <source>
        <dbReference type="ARBA" id="ARBA00022847"/>
    </source>
</evidence>
<dbReference type="Gene3D" id="1.20.1420.30">
    <property type="entry name" value="NCX, central ion-binding region"/>
    <property type="match status" value="2"/>
</dbReference>
<evidence type="ECO:0000256" key="2">
    <source>
        <dbReference type="ARBA" id="ARBA00005364"/>
    </source>
</evidence>
<feature type="transmembrane region" description="Helical" evidence="18">
    <location>
        <begin position="482"/>
        <end position="504"/>
    </location>
</feature>
<dbReference type="InterPro" id="IPR004837">
    <property type="entry name" value="NaCa_Exmemb"/>
</dbReference>
<feature type="transmembrane region" description="Helical" evidence="18">
    <location>
        <begin position="525"/>
        <end position="542"/>
    </location>
</feature>
<dbReference type="GO" id="GO:0005886">
    <property type="term" value="C:plasma membrane"/>
    <property type="evidence" value="ECO:0007669"/>
    <property type="project" value="TreeGrafter"/>
</dbReference>
<dbReference type="PANTHER" id="PTHR10846">
    <property type="entry name" value="SODIUM/POTASSIUM/CALCIUM EXCHANGER"/>
    <property type="match status" value="1"/>
</dbReference>
<sequence length="608" mass="65123">MASDVPYRVPGGSFAYDAFTFDELSDGYVALHFVGMLYCFVALALVCDDYFVPALEDAAKALRISHDVAGATLMAAGGSAPELATAIIGTLGRRPGVAVGTIVGSAVFNVLAVIGACAVLTPGTLKLTAWPMVRDAIFYLISLGALVGAFVDRRVMWYEALSMFAVYVAYVVFMSRNQQVKTCFARCRWRVDRSARREDTPRSVRVLNKSVGTVATVICGPLPTLTPSVSLTETGQAAINNNTGSSTTEMARLVGVPPPPAGYPHPRDSNGVAEPAKQQQTTSAAVAVKEDEDVEENRRAAEDRDGCSTSLRSAASPATEISEDGRSGDDRDSEAIETSSSSSDDDAPPFHPLRSLWPSVDNINNNNNNSSNLSAADGELPTAVTASTRLWQVCGLIWRILTWPVQVIYWATIPRAGDFDDSPPQQAADDAGGCGGRVCRCLYRYRFVATFVISVAYIAVFTYLMVWFAATFGYVIGIPDEVMGITFLAIGTSAPDFITSVIVARKGHGDMAVSSSIGSNIFDSSVGLPIPWALYCAIYRQASVSVDVTGMGWSVFILMLMIVLLFVIIIASRWTLTHAAGACCFVLYAAFIAQALVITTGVWKPPFE</sequence>
<organism evidence="20">
    <name type="scientific">Pycnococcus provasolii</name>
    <dbReference type="NCBI Taxonomy" id="41880"/>
    <lineage>
        <taxon>Eukaryota</taxon>
        <taxon>Viridiplantae</taxon>
        <taxon>Chlorophyta</taxon>
        <taxon>Pseudoscourfieldiophyceae</taxon>
        <taxon>Pseudoscourfieldiales</taxon>
        <taxon>Pycnococcaceae</taxon>
        <taxon>Pycnococcus</taxon>
    </lineage>
</organism>
<evidence type="ECO:0000256" key="12">
    <source>
        <dbReference type="ARBA" id="ARBA00022989"/>
    </source>
</evidence>
<dbReference type="NCBIfam" id="TIGR00367">
    <property type="entry name" value="calcium/sodium antiporter"/>
    <property type="match status" value="1"/>
</dbReference>
<evidence type="ECO:0000259" key="19">
    <source>
        <dbReference type="Pfam" id="PF01699"/>
    </source>
</evidence>
<evidence type="ECO:0000256" key="17">
    <source>
        <dbReference type="SAM" id="MobiDB-lite"/>
    </source>
</evidence>
<comment type="subcellular location">
    <subcellularLocation>
        <location evidence="1">Membrane</location>
        <topology evidence="1">Multi-pass membrane protein</topology>
    </subcellularLocation>
</comment>
<evidence type="ECO:0000256" key="11">
    <source>
        <dbReference type="ARBA" id="ARBA00022958"/>
    </source>
</evidence>
<keyword evidence="8" id="KW-0732">Signal</keyword>
<feature type="compositionally biased region" description="Basic and acidic residues" evidence="17">
    <location>
        <begin position="323"/>
        <end position="334"/>
    </location>
</feature>